<accession>A0A644T3B5</accession>
<proteinExistence type="predicted"/>
<organism evidence="3">
    <name type="scientific">bioreactor metagenome</name>
    <dbReference type="NCBI Taxonomy" id="1076179"/>
    <lineage>
        <taxon>unclassified sequences</taxon>
        <taxon>metagenomes</taxon>
        <taxon>ecological metagenomes</taxon>
    </lineage>
</organism>
<dbReference type="Gene3D" id="3.40.50.1000">
    <property type="entry name" value="HAD superfamily/HAD-like"/>
    <property type="match status" value="1"/>
</dbReference>
<comment type="caution">
    <text evidence="3">The sequence shown here is derived from an EMBL/GenBank/DDBJ whole genome shotgun (WGS) entry which is preliminary data.</text>
</comment>
<reference evidence="3" key="1">
    <citation type="submission" date="2019-08" db="EMBL/GenBank/DDBJ databases">
        <authorList>
            <person name="Kucharzyk K."/>
            <person name="Murdoch R.W."/>
            <person name="Higgins S."/>
            <person name="Loffler F."/>
        </authorList>
    </citation>
    <scope>NUCLEOTIDE SEQUENCE</scope>
</reference>
<sequence length="168" mass="19010">MYNLLCPNLVVKSLSDINIGDIKERKIRGFIFDLDNTIISWDSPTMQPEIIDWIHYLINEGYKVCLLSNNMAARVSDIASKFDIPFVSRAYKPAKAGFRRAANLMKLNSNEIAVVGDQLFTDVLGGNRLGMYTIWVSPLSSREFIGTKITRKLEKITVRILKAKGLIK</sequence>
<dbReference type="SUPFAM" id="SSF56784">
    <property type="entry name" value="HAD-like"/>
    <property type="match status" value="1"/>
</dbReference>
<evidence type="ECO:0000256" key="1">
    <source>
        <dbReference type="ARBA" id="ARBA00022801"/>
    </source>
</evidence>
<protein>
    <recommendedName>
        <fullName evidence="4">Phosphoglycolate phosphatase</fullName>
    </recommendedName>
</protein>
<dbReference type="InterPro" id="IPR023214">
    <property type="entry name" value="HAD_sf"/>
</dbReference>
<dbReference type="InterPro" id="IPR010021">
    <property type="entry name" value="PGPP1/Gep4"/>
</dbReference>
<name>A0A644T3B5_9ZZZZ</name>
<dbReference type="InterPro" id="IPR036412">
    <property type="entry name" value="HAD-like_sf"/>
</dbReference>
<dbReference type="InterPro" id="IPR027706">
    <property type="entry name" value="PGP_Pase"/>
</dbReference>
<dbReference type="NCBIfam" id="TIGR01662">
    <property type="entry name" value="HAD-SF-IIIA"/>
    <property type="match status" value="1"/>
</dbReference>
<keyword evidence="2" id="KW-0460">Magnesium</keyword>
<keyword evidence="1" id="KW-0378">Hydrolase</keyword>
<gene>
    <name evidence="3" type="ORF">SDC9_05982</name>
</gene>
<dbReference type="Pfam" id="PF09419">
    <property type="entry name" value="PGP_phosphatase"/>
    <property type="match status" value="1"/>
</dbReference>
<evidence type="ECO:0008006" key="4">
    <source>
        <dbReference type="Google" id="ProtNLM"/>
    </source>
</evidence>
<dbReference type="GO" id="GO:0008962">
    <property type="term" value="F:phosphatidylglycerophosphatase activity"/>
    <property type="evidence" value="ECO:0007669"/>
    <property type="project" value="InterPro"/>
</dbReference>
<evidence type="ECO:0000313" key="3">
    <source>
        <dbReference type="EMBL" id="MPL60421.1"/>
    </source>
</evidence>
<dbReference type="EMBL" id="VSSQ01000012">
    <property type="protein sequence ID" value="MPL60421.1"/>
    <property type="molecule type" value="Genomic_DNA"/>
</dbReference>
<dbReference type="InterPro" id="IPR006549">
    <property type="entry name" value="HAD-SF_hydro_IIIA"/>
</dbReference>
<dbReference type="PANTHER" id="PTHR46470">
    <property type="entry name" value="N-ACYLNEURAMINATE-9-PHOSPHATASE"/>
    <property type="match status" value="1"/>
</dbReference>
<dbReference type="AlphaFoldDB" id="A0A644T3B5"/>
<dbReference type="CDD" id="cd16416">
    <property type="entry name" value="HAD_BsYqeG-like"/>
    <property type="match status" value="1"/>
</dbReference>
<evidence type="ECO:0000256" key="2">
    <source>
        <dbReference type="ARBA" id="ARBA00022842"/>
    </source>
</evidence>
<dbReference type="InterPro" id="IPR051400">
    <property type="entry name" value="HAD-like_hydrolase"/>
</dbReference>
<dbReference type="NCBIfam" id="TIGR01668">
    <property type="entry name" value="YqeG_hyp_ppase"/>
    <property type="match status" value="1"/>
</dbReference>
<dbReference type="Pfam" id="PF13242">
    <property type="entry name" value="Hydrolase_like"/>
    <property type="match status" value="1"/>
</dbReference>